<dbReference type="Pfam" id="PF12833">
    <property type="entry name" value="HTH_18"/>
    <property type="match status" value="1"/>
</dbReference>
<dbReference type="PROSITE" id="PS00041">
    <property type="entry name" value="HTH_ARAC_FAMILY_1"/>
    <property type="match status" value="1"/>
</dbReference>
<dbReference type="InterPro" id="IPR018062">
    <property type="entry name" value="HTH_AraC-typ_CS"/>
</dbReference>
<evidence type="ECO:0000256" key="2">
    <source>
        <dbReference type="ARBA" id="ARBA00023125"/>
    </source>
</evidence>
<dbReference type="EMBL" id="JAPFRD010000011">
    <property type="protein sequence ID" value="MCW8109366.1"/>
    <property type="molecule type" value="Genomic_DNA"/>
</dbReference>
<dbReference type="PROSITE" id="PS01124">
    <property type="entry name" value="HTH_ARAC_FAMILY_2"/>
    <property type="match status" value="1"/>
</dbReference>
<dbReference type="PRINTS" id="PR00032">
    <property type="entry name" value="HTHARAC"/>
</dbReference>
<dbReference type="InterPro" id="IPR020449">
    <property type="entry name" value="Tscrpt_reg_AraC-type_HTH"/>
</dbReference>
<reference evidence="5" key="1">
    <citation type="submission" date="2022-11" db="EMBL/GenBank/DDBJ databases">
        <title>Alteromonas sp. nov., isolated from sea water of the Qingdao.</title>
        <authorList>
            <person name="Wang Q."/>
        </authorList>
    </citation>
    <scope>NUCLEOTIDE SEQUENCE</scope>
    <source>
        <strain evidence="5">ASW11-7</strain>
    </source>
</reference>
<dbReference type="Gene3D" id="1.10.10.60">
    <property type="entry name" value="Homeodomain-like"/>
    <property type="match status" value="2"/>
</dbReference>
<keyword evidence="3" id="KW-0804">Transcription</keyword>
<evidence type="ECO:0000259" key="4">
    <source>
        <dbReference type="PROSITE" id="PS01124"/>
    </source>
</evidence>
<keyword evidence="6" id="KW-1185">Reference proteome</keyword>
<dbReference type="Proteomes" id="UP001142810">
    <property type="component" value="Unassembled WGS sequence"/>
</dbReference>
<evidence type="ECO:0000313" key="6">
    <source>
        <dbReference type="Proteomes" id="UP001142810"/>
    </source>
</evidence>
<gene>
    <name evidence="5" type="ORF">OPS25_12725</name>
</gene>
<name>A0ABT3PBA4_9ALTE</name>
<dbReference type="SMART" id="SM00342">
    <property type="entry name" value="HTH_ARAC"/>
    <property type="match status" value="1"/>
</dbReference>
<dbReference type="PANTHER" id="PTHR43280">
    <property type="entry name" value="ARAC-FAMILY TRANSCRIPTIONAL REGULATOR"/>
    <property type="match status" value="1"/>
</dbReference>
<keyword evidence="2" id="KW-0238">DNA-binding</keyword>
<dbReference type="InterPro" id="IPR018060">
    <property type="entry name" value="HTH_AraC"/>
</dbReference>
<dbReference type="SUPFAM" id="SSF46689">
    <property type="entry name" value="Homeodomain-like"/>
    <property type="match status" value="2"/>
</dbReference>
<evidence type="ECO:0000313" key="5">
    <source>
        <dbReference type="EMBL" id="MCW8109366.1"/>
    </source>
</evidence>
<keyword evidence="1" id="KW-0805">Transcription regulation</keyword>
<dbReference type="PANTHER" id="PTHR43280:SF2">
    <property type="entry name" value="HTH-TYPE TRANSCRIPTIONAL REGULATOR EXSA"/>
    <property type="match status" value="1"/>
</dbReference>
<comment type="caution">
    <text evidence="5">The sequence shown here is derived from an EMBL/GenBank/DDBJ whole genome shotgun (WGS) entry which is preliminary data.</text>
</comment>
<proteinExistence type="predicted"/>
<dbReference type="RefSeq" id="WP_265618121.1">
    <property type="nucleotide sequence ID" value="NZ_JAPFRD010000011.1"/>
</dbReference>
<feature type="domain" description="HTH araC/xylS-type" evidence="4">
    <location>
        <begin position="148"/>
        <end position="246"/>
    </location>
</feature>
<organism evidence="5 6">
    <name type="scientific">Alteromonas aquimaris</name>
    <dbReference type="NCBI Taxonomy" id="2998417"/>
    <lineage>
        <taxon>Bacteria</taxon>
        <taxon>Pseudomonadati</taxon>
        <taxon>Pseudomonadota</taxon>
        <taxon>Gammaproteobacteria</taxon>
        <taxon>Alteromonadales</taxon>
        <taxon>Alteromonadaceae</taxon>
        <taxon>Alteromonas/Salinimonas group</taxon>
        <taxon>Alteromonas</taxon>
    </lineage>
</organism>
<evidence type="ECO:0000256" key="1">
    <source>
        <dbReference type="ARBA" id="ARBA00023015"/>
    </source>
</evidence>
<dbReference type="InterPro" id="IPR009057">
    <property type="entry name" value="Homeodomain-like_sf"/>
</dbReference>
<protein>
    <submittedName>
        <fullName evidence="5">Helix-turn-helix transcriptional regulator</fullName>
    </submittedName>
</protein>
<accession>A0ABT3PBA4</accession>
<sequence length="289" mass="32610">MYSEQPCLVLTGTQPALMKEVCSSLDNVLPVSTAAFSQFTLNDQPAPELVAYVMSNLNSKHAYNIDSLKTKGCRFLVVIAQHLTLPSLCELLRLHVDDVVLLPCYPQDCIRLQDSILPRLAPSHDTRHITKIQQLELGCSAQNSINIEEIIQLIEEHFCAKLTLARVANELNLSPSRVSHLFKDICGLCFRQYLTCRRLEAAEMLLDNPKSNITSVGFALGFSSPSHFCRSFKEQFGLTPRAYMEGCREFVLNDVYKRYQNLRLNILPAMQATARQRVPVERTQLHSIG</sequence>
<evidence type="ECO:0000256" key="3">
    <source>
        <dbReference type="ARBA" id="ARBA00023163"/>
    </source>
</evidence>